<organism evidence="3 4">
    <name type="scientific">Anoxybacillus andreesenii</name>
    <dbReference type="NCBI Taxonomy" id="1325932"/>
    <lineage>
        <taxon>Bacteria</taxon>
        <taxon>Bacillati</taxon>
        <taxon>Bacillota</taxon>
        <taxon>Bacilli</taxon>
        <taxon>Bacillales</taxon>
        <taxon>Anoxybacillaceae</taxon>
        <taxon>Anoxybacillus</taxon>
    </lineage>
</organism>
<evidence type="ECO:0000256" key="2">
    <source>
        <dbReference type="SAM" id="Phobius"/>
    </source>
</evidence>
<name>A0ABT9V5A7_9BACL</name>
<dbReference type="EMBL" id="JAUSTU010000010">
    <property type="protein sequence ID" value="MDQ0156130.1"/>
    <property type="molecule type" value="Genomic_DNA"/>
</dbReference>
<feature type="transmembrane region" description="Helical" evidence="2">
    <location>
        <begin position="31"/>
        <end position="47"/>
    </location>
</feature>
<accession>A0ABT9V5A7</accession>
<feature type="region of interest" description="Disordered" evidence="1">
    <location>
        <begin position="388"/>
        <end position="407"/>
    </location>
</feature>
<evidence type="ECO:0000256" key="1">
    <source>
        <dbReference type="SAM" id="MobiDB-lite"/>
    </source>
</evidence>
<comment type="caution">
    <text evidence="3">The sequence shown here is derived from an EMBL/GenBank/DDBJ whole genome shotgun (WGS) entry which is preliminary data.</text>
</comment>
<evidence type="ECO:0000313" key="4">
    <source>
        <dbReference type="Proteomes" id="UP001231362"/>
    </source>
</evidence>
<feature type="transmembrane region" description="Helical" evidence="2">
    <location>
        <begin position="53"/>
        <end position="71"/>
    </location>
</feature>
<keyword evidence="2" id="KW-1133">Transmembrane helix</keyword>
<sequence>MGELIAAAVSLIILVPIIYFLPIGLTNKGKGLIILVAFLFANLGILAKNNFPLWQTGLIIVLLTFLTVYILEKRFHKYLFSTGTNEDELTEIGLEDLDELGHLVNEEVIEPEQGITLEKKSVVQEEEKLAETAMIPLIEDEPIELEKLMFGLDKQGQLVQDLEEQNEQVDIQDLIDLQEQTEPQEPVDLQELMEQEELVETVDSTASETVEIELDDEIAFLAEREAVVEEFAASEDEEPYSEGYLSEIEQLLEDDSLDEEILMEEVHQSDAISSSQVEPEISSDLAISDILIDELNVLSELNCEHETIENLEIKPPVNQMEFLDDDLELESELEVLEFGDVNSDESSETGQEDTNKAIYDWMLEDDLELEDDYLLGVIGHNEVAASLVDGPEEAEEGSKELDGLKPQEEIGKELESPIEEQTFSDYQEDVEKEIVESEANDNSQEEKTEQVSYQVPNELGVELETQPPRVEEETLDSITASEAVWKEEQKSALQQQLFLTMLSQLQLVSKHMPAEQYEELIKEHLHPDLSAQDYYSFASLLIQHYLSQKEIGKLKELLTNLEGKFENYPILDMEIHYLYKQYCENAR</sequence>
<reference evidence="3 4" key="1">
    <citation type="submission" date="2023-07" db="EMBL/GenBank/DDBJ databases">
        <title>Genomic Encyclopedia of Type Strains, Phase IV (KMG-IV): sequencing the most valuable type-strain genomes for metagenomic binning, comparative biology and taxonomic classification.</title>
        <authorList>
            <person name="Goeker M."/>
        </authorList>
    </citation>
    <scope>NUCLEOTIDE SEQUENCE [LARGE SCALE GENOMIC DNA]</scope>
    <source>
        <strain evidence="3 4">DSM 23948</strain>
    </source>
</reference>
<dbReference type="RefSeq" id="WP_307150651.1">
    <property type="nucleotide sequence ID" value="NZ_JAUSTU010000010.1"/>
</dbReference>
<keyword evidence="2" id="KW-0472">Membrane</keyword>
<feature type="compositionally biased region" description="Basic and acidic residues" evidence="1">
    <location>
        <begin position="396"/>
        <end position="407"/>
    </location>
</feature>
<evidence type="ECO:0008006" key="5">
    <source>
        <dbReference type="Google" id="ProtNLM"/>
    </source>
</evidence>
<gene>
    <name evidence="3" type="ORF">J2S07_002448</name>
</gene>
<feature type="transmembrane region" description="Helical" evidence="2">
    <location>
        <begin position="6"/>
        <end position="24"/>
    </location>
</feature>
<proteinExistence type="predicted"/>
<keyword evidence="2" id="KW-0812">Transmembrane</keyword>
<evidence type="ECO:0000313" key="3">
    <source>
        <dbReference type="EMBL" id="MDQ0156130.1"/>
    </source>
</evidence>
<protein>
    <recommendedName>
        <fullName evidence="5">MFS transporter</fullName>
    </recommendedName>
</protein>
<dbReference type="Proteomes" id="UP001231362">
    <property type="component" value="Unassembled WGS sequence"/>
</dbReference>
<keyword evidence="4" id="KW-1185">Reference proteome</keyword>